<dbReference type="EMBL" id="CAJNOI010000216">
    <property type="protein sequence ID" value="CAF1189858.1"/>
    <property type="molecule type" value="Genomic_DNA"/>
</dbReference>
<gene>
    <name evidence="6" type="ORF">BJG266_LOCUS26270</name>
    <name evidence="7" type="ORF">QVE165_LOCUS39307</name>
</gene>
<dbReference type="Proteomes" id="UP000663832">
    <property type="component" value="Unassembled WGS sequence"/>
</dbReference>
<dbReference type="InterPro" id="IPR052032">
    <property type="entry name" value="ATP-dep_AA_Ligase"/>
</dbReference>
<dbReference type="GO" id="GO:0005524">
    <property type="term" value="F:ATP binding"/>
    <property type="evidence" value="ECO:0007669"/>
    <property type="project" value="UniProtKB-UniRule"/>
</dbReference>
<evidence type="ECO:0000256" key="3">
    <source>
        <dbReference type="ARBA" id="ARBA00022840"/>
    </source>
</evidence>
<dbReference type="OrthoDB" id="9985647at2759"/>
<sequence length="409" mass="48100">MILIIYDEYPFFIEKVVSKDVLHGVFPNTLTDIQKNYIKTIFSEIMFINDYQKNIRETLYDLFEKYKYTKLIAPRETDLLLAGELRDKYEINGQTLFSAMCFRDKVLMKTILQKSNIRVPKFKLIQNQKDIDDYLIETNHIYPVVIKPTSMSGSRDVTIIKSYNEIHEWLNKYDFNSNTWQIEEYISGDFYHIDGLIQDGNVISIWPSKYVRPCAEISYEKLDCSYIIPHDHFLLQPLCLFTKNVLHELQLYSQYKLNSAFHMELFYSNNNNNNEIVFCEVASRVGGCRIHENWSRAFDIDLYEQHIDMSFDYKIHIEQPIKPKLLIGTLRIPSKRGTIIKIPSVVNSDIKGIDGYICHRPVGSIVDLKTEDGFSVNLIFSFITGKNENELLTNLENFQKWFYDNTLIL</sequence>
<name>A0A815NNW7_9BILA</name>
<evidence type="ECO:0000259" key="5">
    <source>
        <dbReference type="PROSITE" id="PS50975"/>
    </source>
</evidence>
<dbReference type="GO" id="GO:0046872">
    <property type="term" value="F:metal ion binding"/>
    <property type="evidence" value="ECO:0007669"/>
    <property type="project" value="InterPro"/>
</dbReference>
<dbReference type="Gene3D" id="3.40.50.20">
    <property type="match status" value="1"/>
</dbReference>
<organism evidence="7 8">
    <name type="scientific">Adineta steineri</name>
    <dbReference type="NCBI Taxonomy" id="433720"/>
    <lineage>
        <taxon>Eukaryota</taxon>
        <taxon>Metazoa</taxon>
        <taxon>Spiralia</taxon>
        <taxon>Gnathifera</taxon>
        <taxon>Rotifera</taxon>
        <taxon>Eurotatoria</taxon>
        <taxon>Bdelloidea</taxon>
        <taxon>Adinetida</taxon>
        <taxon>Adinetidae</taxon>
        <taxon>Adineta</taxon>
    </lineage>
</organism>
<dbReference type="SUPFAM" id="SSF56059">
    <property type="entry name" value="Glutathione synthetase ATP-binding domain-like"/>
    <property type="match status" value="1"/>
</dbReference>
<dbReference type="GO" id="GO:0016874">
    <property type="term" value="F:ligase activity"/>
    <property type="evidence" value="ECO:0007669"/>
    <property type="project" value="UniProtKB-KW"/>
</dbReference>
<feature type="domain" description="ATP-grasp" evidence="5">
    <location>
        <begin position="109"/>
        <end position="311"/>
    </location>
</feature>
<dbReference type="PROSITE" id="PS50975">
    <property type="entry name" value="ATP_GRASP"/>
    <property type="match status" value="1"/>
</dbReference>
<comment type="caution">
    <text evidence="7">The sequence shown here is derived from an EMBL/GenBank/DDBJ whole genome shotgun (WGS) entry which is preliminary data.</text>
</comment>
<dbReference type="EMBL" id="CAJNOM010000434">
    <property type="protein sequence ID" value="CAF1436323.1"/>
    <property type="molecule type" value="Genomic_DNA"/>
</dbReference>
<dbReference type="Pfam" id="PF13535">
    <property type="entry name" value="ATP-grasp_4"/>
    <property type="match status" value="1"/>
</dbReference>
<dbReference type="Proteomes" id="UP000663877">
    <property type="component" value="Unassembled WGS sequence"/>
</dbReference>
<evidence type="ECO:0000313" key="8">
    <source>
        <dbReference type="Proteomes" id="UP000663832"/>
    </source>
</evidence>
<keyword evidence="8" id="KW-1185">Reference proteome</keyword>
<evidence type="ECO:0000256" key="1">
    <source>
        <dbReference type="ARBA" id="ARBA00022598"/>
    </source>
</evidence>
<dbReference type="PANTHER" id="PTHR43585:SF2">
    <property type="entry name" value="ATP-GRASP ENZYME FSQD"/>
    <property type="match status" value="1"/>
</dbReference>
<dbReference type="PANTHER" id="PTHR43585">
    <property type="entry name" value="FUMIPYRROLE BIOSYNTHESIS PROTEIN C"/>
    <property type="match status" value="1"/>
</dbReference>
<keyword evidence="1" id="KW-0436">Ligase</keyword>
<keyword evidence="3 4" id="KW-0067">ATP-binding</keyword>
<protein>
    <recommendedName>
        <fullName evidence="5">ATP-grasp domain-containing protein</fullName>
    </recommendedName>
</protein>
<accession>A0A815NNW7</accession>
<evidence type="ECO:0000256" key="2">
    <source>
        <dbReference type="ARBA" id="ARBA00022741"/>
    </source>
</evidence>
<evidence type="ECO:0000256" key="4">
    <source>
        <dbReference type="PROSITE-ProRule" id="PRU00409"/>
    </source>
</evidence>
<proteinExistence type="predicted"/>
<reference evidence="7" key="1">
    <citation type="submission" date="2021-02" db="EMBL/GenBank/DDBJ databases">
        <authorList>
            <person name="Nowell W R."/>
        </authorList>
    </citation>
    <scope>NUCLEOTIDE SEQUENCE</scope>
</reference>
<dbReference type="AlphaFoldDB" id="A0A815NNW7"/>
<dbReference type="InterPro" id="IPR011761">
    <property type="entry name" value="ATP-grasp"/>
</dbReference>
<evidence type="ECO:0000313" key="6">
    <source>
        <dbReference type="EMBL" id="CAF1189858.1"/>
    </source>
</evidence>
<evidence type="ECO:0000313" key="7">
    <source>
        <dbReference type="EMBL" id="CAF1436323.1"/>
    </source>
</evidence>
<dbReference type="Gene3D" id="3.30.470.20">
    <property type="entry name" value="ATP-grasp fold, B domain"/>
    <property type="match status" value="1"/>
</dbReference>
<keyword evidence="2 4" id="KW-0547">Nucleotide-binding</keyword>